<evidence type="ECO:0000313" key="2">
    <source>
        <dbReference type="EMBL" id="POF88007.1"/>
    </source>
</evidence>
<dbReference type="InterPro" id="IPR043129">
    <property type="entry name" value="ATPase_NBD"/>
</dbReference>
<reference evidence="2 3" key="1">
    <citation type="submission" date="2016-08" db="EMBL/GenBank/DDBJ databases">
        <authorList>
            <person name="Seilhamer J.J."/>
        </authorList>
    </citation>
    <scope>NUCLEOTIDE SEQUENCE [LARGE SCALE GENOMIC DNA]</scope>
    <source>
        <strain evidence="2 3">KT-27</strain>
    </source>
</reference>
<gene>
    <name evidence="2" type="ORF">BGP80_08510</name>
</gene>
<proteinExistence type="predicted"/>
<protein>
    <submittedName>
        <fullName evidence="2">Type II secretion system protein GspL</fullName>
    </submittedName>
</protein>
<dbReference type="AlphaFoldDB" id="A0A2S3WAP3"/>
<dbReference type="InterPro" id="IPR025691">
    <property type="entry name" value="GspL_pp_dom"/>
</dbReference>
<dbReference type="Gene3D" id="3.30.420.380">
    <property type="match status" value="1"/>
</dbReference>
<dbReference type="Pfam" id="PF12693">
    <property type="entry name" value="GspL_C"/>
    <property type="match status" value="1"/>
</dbReference>
<organism evidence="2 3">
    <name type="scientific">Pseudomonas putida</name>
    <name type="common">Arthrobacter siderocapsulatus</name>
    <dbReference type="NCBI Taxonomy" id="303"/>
    <lineage>
        <taxon>Bacteria</taxon>
        <taxon>Pseudomonadati</taxon>
        <taxon>Pseudomonadota</taxon>
        <taxon>Gammaproteobacteria</taxon>
        <taxon>Pseudomonadales</taxon>
        <taxon>Pseudomonadaceae</taxon>
        <taxon>Pseudomonas</taxon>
    </lineage>
</organism>
<evidence type="ECO:0000313" key="3">
    <source>
        <dbReference type="Proteomes" id="UP000237194"/>
    </source>
</evidence>
<comment type="caution">
    <text evidence="2">The sequence shown here is derived from an EMBL/GenBank/DDBJ whole genome shotgun (WGS) entry which is preliminary data.</text>
</comment>
<dbReference type="SUPFAM" id="SSF53067">
    <property type="entry name" value="Actin-like ATPase domain"/>
    <property type="match status" value="1"/>
</dbReference>
<dbReference type="RefSeq" id="WP_103436261.1">
    <property type="nucleotide sequence ID" value="NZ_MIND01000018.1"/>
</dbReference>
<feature type="domain" description="GspL periplasmic" evidence="1">
    <location>
        <begin position="223"/>
        <end position="337"/>
    </location>
</feature>
<evidence type="ECO:0000259" key="1">
    <source>
        <dbReference type="Pfam" id="PF12693"/>
    </source>
</evidence>
<accession>A0A2S3WAP3</accession>
<reference evidence="2 3" key="2">
    <citation type="submission" date="2018-03" db="EMBL/GenBank/DDBJ databases">
        <title>Draft genome of Pseudomonas putida strain KT-27.</title>
        <authorList>
            <person name="Yoshizawa S."/>
            <person name="Khan N.H."/>
            <person name="Nishimura M."/>
            <person name="Chiura H.X."/>
            <person name="Ogura Y."/>
            <person name="Hayashi T."/>
            <person name="Kogure K."/>
        </authorList>
    </citation>
    <scope>NUCLEOTIDE SEQUENCE [LARGE SCALE GENOMIC DNA]</scope>
    <source>
        <strain evidence="2 3">KT-27</strain>
    </source>
</reference>
<dbReference type="EMBL" id="MIND01000018">
    <property type="protein sequence ID" value="POF88007.1"/>
    <property type="molecule type" value="Genomic_DNA"/>
</dbReference>
<dbReference type="Proteomes" id="UP000237194">
    <property type="component" value="Unassembled WGS sequence"/>
</dbReference>
<name>A0A2S3WAP3_PSEPU</name>
<sequence>MIVDWRRKRSARPWLLLRPGNVDQPWDWLLVQGNQPSRHGKGQPPTDLEARVALIIPAASCSHFHMSAPPGLKRDEWPLLLEDRLLQAADDVLCACLGRSPGQLRLAVVARAQLQVWREQCAGWALNIERCWTEMQLLPAPAVGSGWRWQRGNGLELLRATTADGLEHWLCWPQRLGQEPSRPWAELQLNSVQGSWPTQLQCLDSLPDLFAAPRQRQPLKLPRGPLRLAVGCLAMATLWAGIWVSQQWRQAEVYRQQVLAVTGEQATLHQASVALKRLGEVHSERQLRLRKLQDLQAQLDLWLGKNSGWRLQAVRFDGQRWQLRLDGEGRAPDWQALAKSVGASVEVGAAGQWPVVFDLGAA</sequence>